<protein>
    <submittedName>
        <fullName evidence="1">UDP-4-amino-4, 6-dideoxy-N-acetyl-beta-L-altrosamine N-acetyltransferase</fullName>
        <ecNumber evidence="1">2.3.1.202</ecNumber>
    </submittedName>
</protein>
<dbReference type="EC" id="2.3.1.202" evidence="1"/>
<dbReference type="GO" id="GO:0046872">
    <property type="term" value="F:metal ion binding"/>
    <property type="evidence" value="ECO:0007669"/>
    <property type="project" value="InterPro"/>
</dbReference>
<evidence type="ECO:0000313" key="2">
    <source>
        <dbReference type="Proteomes" id="UP000559808"/>
    </source>
</evidence>
<organism evidence="1 2">
    <name type="scientific">Campylobacter lari</name>
    <dbReference type="NCBI Taxonomy" id="201"/>
    <lineage>
        <taxon>Bacteria</taxon>
        <taxon>Pseudomonadati</taxon>
        <taxon>Campylobacterota</taxon>
        <taxon>Epsilonproteobacteria</taxon>
        <taxon>Campylobacterales</taxon>
        <taxon>Campylobacteraceae</taxon>
        <taxon>Campylobacter</taxon>
    </lineage>
</organism>
<gene>
    <name evidence="1" type="primary">pseH</name>
    <name evidence="1" type="ORF">YZ34_07080</name>
</gene>
<dbReference type="Pfam" id="PF13535">
    <property type="entry name" value="ATP-grasp_4"/>
    <property type="match status" value="1"/>
</dbReference>
<dbReference type="SUPFAM" id="SSF56059">
    <property type="entry name" value="Glutathione synthetase ATP-binding domain-like"/>
    <property type="match status" value="1"/>
</dbReference>
<dbReference type="PANTHER" id="PTHR43585">
    <property type="entry name" value="FUMIPYRROLE BIOSYNTHESIS PROTEIN C"/>
    <property type="match status" value="1"/>
</dbReference>
<dbReference type="Gene3D" id="3.40.630.30">
    <property type="match status" value="1"/>
</dbReference>
<keyword evidence="1" id="KW-0808">Transferase</keyword>
<accession>A0A5L4NQ23</accession>
<dbReference type="AlphaFoldDB" id="A0A5L4NQ23"/>
<comment type="caution">
    <text evidence="1">The sequence shown here is derived from an EMBL/GenBank/DDBJ whole genome shotgun (WGS) entry which is preliminary data.</text>
</comment>
<dbReference type="InterPro" id="IPR016181">
    <property type="entry name" value="Acyl_CoA_acyltransferase"/>
</dbReference>
<dbReference type="PANTHER" id="PTHR43585:SF2">
    <property type="entry name" value="ATP-GRASP ENZYME FSQD"/>
    <property type="match status" value="1"/>
</dbReference>
<reference evidence="1 2" key="1">
    <citation type="submission" date="2018-05" db="EMBL/GenBank/DDBJ databases">
        <authorList>
            <consortium name="PulseNet: The National Subtyping Network for Foodborne Disease Surveillance"/>
            <person name="Tarr C.L."/>
            <person name="Trees E."/>
            <person name="Katz L.S."/>
            <person name="Carleton-Romer H.A."/>
            <person name="Stroika S."/>
            <person name="Kucerova Z."/>
            <person name="Roache K.F."/>
            <person name="Sabol A.L."/>
            <person name="Besser J."/>
            <person name="Gerner-Smidt P."/>
        </authorList>
    </citation>
    <scope>NUCLEOTIDE SEQUENCE [LARGE SCALE GENOMIC DNA]</scope>
    <source>
        <strain evidence="1 2">D6489</strain>
    </source>
</reference>
<dbReference type="EMBL" id="AABOWU010000016">
    <property type="protein sequence ID" value="EAI3914768.1"/>
    <property type="molecule type" value="Genomic_DNA"/>
</dbReference>
<dbReference type="PROSITE" id="PS51186">
    <property type="entry name" value="GNAT"/>
    <property type="match status" value="1"/>
</dbReference>
<dbReference type="GO" id="GO:0005524">
    <property type="term" value="F:ATP binding"/>
    <property type="evidence" value="ECO:0007669"/>
    <property type="project" value="UniProtKB-UniRule"/>
</dbReference>
<sequence length="531" mass="61736">MIILKDFIHLTQEEIKLVLKWRNDESIAKFMKTQNISLEEHLNFLSSLKTNATKKYFLVYDDENIIGVIDFINITKLSCEFGLYGIKKGVGELLMQEVKNYAFNVLKVQTLNACVFKENTKALNLYLKHGFKIVNTKKELFYLDNDIKTKKHFFIIGGGSLQADFLYEVKKYFITHVFDYDNKCFLKKEADIFHLISIHEKEKILQLAKQYNIVGIGTTATELGNITSCYVGEHLNLGLNSYEVALNTTDKSRMKDIFKKYHIPTAKYEKIYNINELKNIKMNFPLVVKPSDRSAGRGVVKVYDIQQLTKAYLNAKEISYNKIVLVEEVIEGLQYSVETITSNGKHQILAITEEYLRDDENKDDFLETQHLVPARLSKENEKIIKKIILKTLKAFGIKYGACHIELKINNNNVKIIEIASRAGGWRNVLIEHSIGLNYNTLILQSILKKKLQNYKIDEQHYCLVKMIFTKQDFEFYQFLKKNKPNMIVKDHVLINKSTEFNYSSSLLDSKGYYYIKIPKNENPDKYINAIF</sequence>
<dbReference type="GO" id="GO:0016747">
    <property type="term" value="F:acyltransferase activity, transferring groups other than amino-acyl groups"/>
    <property type="evidence" value="ECO:0007669"/>
    <property type="project" value="InterPro"/>
</dbReference>
<dbReference type="InterPro" id="IPR020036">
    <property type="entry name" value="PseH"/>
</dbReference>
<keyword evidence="1" id="KW-0012">Acyltransferase</keyword>
<dbReference type="Gene3D" id="3.40.50.20">
    <property type="match status" value="1"/>
</dbReference>
<dbReference type="InterPro" id="IPR011761">
    <property type="entry name" value="ATP-grasp"/>
</dbReference>
<dbReference type="Proteomes" id="UP000559808">
    <property type="component" value="Unassembled WGS sequence"/>
</dbReference>
<dbReference type="NCBIfam" id="TIGR03585">
    <property type="entry name" value="PseH"/>
    <property type="match status" value="1"/>
</dbReference>
<name>A0A5L4NQ23_CAMLA</name>
<dbReference type="InterPro" id="IPR052032">
    <property type="entry name" value="ATP-dep_AA_Ligase"/>
</dbReference>
<dbReference type="SMART" id="SM01209">
    <property type="entry name" value="GARS_A"/>
    <property type="match status" value="1"/>
</dbReference>
<dbReference type="Gene3D" id="3.30.1490.20">
    <property type="entry name" value="ATP-grasp fold, A domain"/>
    <property type="match status" value="1"/>
</dbReference>
<proteinExistence type="predicted"/>
<dbReference type="InterPro" id="IPR013815">
    <property type="entry name" value="ATP_grasp_subdomain_1"/>
</dbReference>
<dbReference type="InterPro" id="IPR000182">
    <property type="entry name" value="GNAT_dom"/>
</dbReference>
<dbReference type="Gene3D" id="3.30.470.20">
    <property type="entry name" value="ATP-grasp fold, B domain"/>
    <property type="match status" value="1"/>
</dbReference>
<evidence type="ECO:0000313" key="1">
    <source>
        <dbReference type="EMBL" id="EAI3914768.1"/>
    </source>
</evidence>
<dbReference type="PROSITE" id="PS50975">
    <property type="entry name" value="ATP_GRASP"/>
    <property type="match status" value="1"/>
</dbReference>
<dbReference type="Pfam" id="PF13420">
    <property type="entry name" value="Acetyltransf_4"/>
    <property type="match status" value="1"/>
</dbReference>
<dbReference type="SUPFAM" id="SSF55729">
    <property type="entry name" value="Acyl-CoA N-acyltransferases (Nat)"/>
    <property type="match status" value="1"/>
</dbReference>